<dbReference type="AlphaFoldDB" id="A0ABD0WUC9"/>
<dbReference type="PROSITE" id="PS00941">
    <property type="entry name" value="CARBOXYLESTERASE_B_2"/>
    <property type="match status" value="2"/>
</dbReference>
<dbReference type="CDD" id="cd00312">
    <property type="entry name" value="Esterase_lipase"/>
    <property type="match status" value="1"/>
</dbReference>
<comment type="caution">
    <text evidence="6">The sequence shown here is derived from an EMBL/GenBank/DDBJ whole genome shotgun (WGS) entry which is preliminary data.</text>
</comment>
<dbReference type="InterPro" id="IPR050309">
    <property type="entry name" value="Type-B_Carboxylest/Lipase"/>
</dbReference>
<dbReference type="GO" id="GO:0016787">
    <property type="term" value="F:hydrolase activity"/>
    <property type="evidence" value="ECO:0007669"/>
    <property type="project" value="UniProtKB-KW"/>
</dbReference>
<dbReference type="InterPro" id="IPR019826">
    <property type="entry name" value="Carboxylesterase_B_AS"/>
</dbReference>
<evidence type="ECO:0000259" key="5">
    <source>
        <dbReference type="Pfam" id="PF00135"/>
    </source>
</evidence>
<feature type="domain" description="Carboxylesterase type B" evidence="5">
    <location>
        <begin position="563"/>
        <end position="1072"/>
    </location>
</feature>
<keyword evidence="7" id="KW-1185">Reference proteome</keyword>
<keyword evidence="4" id="KW-0732">Signal</keyword>
<feature type="domain" description="Carboxylesterase type B" evidence="5">
    <location>
        <begin position="27"/>
        <end position="537"/>
    </location>
</feature>
<dbReference type="InterPro" id="IPR019819">
    <property type="entry name" value="Carboxylesterase_B_CS"/>
</dbReference>
<proteinExistence type="inferred from homology"/>
<dbReference type="Pfam" id="PF00135">
    <property type="entry name" value="COesterase"/>
    <property type="match status" value="2"/>
</dbReference>
<protein>
    <recommendedName>
        <fullName evidence="5">Carboxylesterase type B domain-containing protein</fullName>
    </recommendedName>
</protein>
<dbReference type="Gene3D" id="3.40.50.1820">
    <property type="entry name" value="alpha/beta hydrolase"/>
    <property type="match status" value="2"/>
</dbReference>
<keyword evidence="2" id="KW-0378">Hydrolase</keyword>
<name>A0ABD0WUC9_UMBPY</name>
<reference evidence="6 7" key="1">
    <citation type="submission" date="2024-06" db="EMBL/GenBank/DDBJ databases">
        <authorList>
            <person name="Pan Q."/>
            <person name="Wen M."/>
            <person name="Jouanno E."/>
            <person name="Zahm M."/>
            <person name="Klopp C."/>
            <person name="Cabau C."/>
            <person name="Louis A."/>
            <person name="Berthelot C."/>
            <person name="Parey E."/>
            <person name="Roest Crollius H."/>
            <person name="Montfort J."/>
            <person name="Robinson-Rechavi M."/>
            <person name="Bouchez O."/>
            <person name="Lampietro C."/>
            <person name="Lopez Roques C."/>
            <person name="Donnadieu C."/>
            <person name="Postlethwait J."/>
            <person name="Bobe J."/>
            <person name="Verreycken H."/>
            <person name="Guiguen Y."/>
        </authorList>
    </citation>
    <scope>NUCLEOTIDE SEQUENCE [LARGE SCALE GENOMIC DNA]</scope>
    <source>
        <strain evidence="6">Up_M1</strain>
        <tissue evidence="6">Testis</tissue>
    </source>
</reference>
<dbReference type="PROSITE" id="PS00122">
    <property type="entry name" value="CARBOXYLESTERASE_B_1"/>
    <property type="match status" value="2"/>
</dbReference>
<keyword evidence="3" id="KW-1015">Disulfide bond</keyword>
<dbReference type="InterPro" id="IPR029058">
    <property type="entry name" value="AB_hydrolase_fold"/>
</dbReference>
<feature type="chain" id="PRO_5044772759" description="Carboxylesterase type B domain-containing protein" evidence="4">
    <location>
        <begin position="23"/>
        <end position="1089"/>
    </location>
</feature>
<dbReference type="FunFam" id="3.40.50.1820:FF:000011">
    <property type="entry name" value="Carboxylic ester hydrolase"/>
    <property type="match status" value="2"/>
</dbReference>
<organism evidence="6 7">
    <name type="scientific">Umbra pygmaea</name>
    <name type="common">Eastern mudminnow</name>
    <dbReference type="NCBI Taxonomy" id="75934"/>
    <lineage>
        <taxon>Eukaryota</taxon>
        <taxon>Metazoa</taxon>
        <taxon>Chordata</taxon>
        <taxon>Craniata</taxon>
        <taxon>Vertebrata</taxon>
        <taxon>Euteleostomi</taxon>
        <taxon>Actinopterygii</taxon>
        <taxon>Neopterygii</taxon>
        <taxon>Teleostei</taxon>
        <taxon>Protacanthopterygii</taxon>
        <taxon>Esociformes</taxon>
        <taxon>Umbridae</taxon>
        <taxon>Umbra</taxon>
    </lineage>
</organism>
<evidence type="ECO:0000256" key="3">
    <source>
        <dbReference type="ARBA" id="ARBA00023157"/>
    </source>
</evidence>
<gene>
    <name evidence="6" type="ORF">UPYG_G00267020</name>
</gene>
<evidence type="ECO:0000313" key="7">
    <source>
        <dbReference type="Proteomes" id="UP001557470"/>
    </source>
</evidence>
<sequence>MKRPTRLLTLLAFCSLFLYSFAESIAPVVQTKLGGLRGQYVSVKGKETMIQAYLGVPFAKPPVGPLRLAPPQPVERWEGVRDATQQPLICLQEIQFSKDIFSNLSISLEFPKLSEDCLYLNIYTPVKPVDNMKVPVMVWIHGGGFSMGSASMYDGSALAAYQDVVVVLIQYRLGVMGFFSTGDKYAPGNLGLLDQVEALRWVQEHIHNFGGDSKAVTIFGESAGGMSVSLLLLSPLSTGLFHGAIAESGTAAMEMLLISDPLPAAQLIANISGCDSTNTEKIIDCVKKLTSENILNIYKQFPLLGFGVTVDGQFLHKSVMEIFQNHEMLKVPFMTGANNDEGGWGMANFFAPPGWEDGVDRVNVLPRVGVLSPNLKDQWIYGLIADEYLGTSGNRVKNKDGFTELIGDIMFTIPAIKTANFHRDAGVPVYLYQFHQTLSMLKKLKPNFVGSDHGDEIMFVLGFCFTTSHVKIDASCTEEDEQLSRLMMNYWGNFARTGSPNGAGLVQWPQYGPDGDYLGIGLEQIPGQHLKRDRFTFMTQTVPLMALLGQEKTEHSQLPQTGPVVQTKLGALRGQYVSVKGKETVIQAYLGVPFAKPPVGPLRLAPPQPVERWEGVRDATQQPLMCLQDRQFTVGLAKMLSMTLEIPVASEDCLYLNIYTPAKPAEKTNLPVMVWIHGGGFTMGSASNYDGSALAAYQNVVVVLIQYRLGMMGFFSTGDKFAPGNTGLLDQVEALRWVQEHIHNFGGDSKSVTIFGESAGGVSVSLLLHSPLSAGLFHGAIAESGTAAMDVLMIKDPLSNAQTVAEKLVCNSNNTQQITDCLKNLNADDIVNFQNQNPMLRWGVSVDGHFLKKSALESFNNHEMHKVPFITGANTDEFGWLLANMMLPSGWVDGIDREQATSLLTLFYPDPKDQWLTELLLDEYLGTSDDPVKNRDGLRELMGDVLFNIPAIQTAGYHRDAGAPMYLYEFQHSPSILKNMRPHYAGCEHGDEIMFVLGLCFTSSHVTLNASCTEEDKQLSRLMMSYWGNFARTGSPNGAGLVQWPQHGPDGDYLGIGLEQVPGQHLKRDRFTFLTKTLPEKVKIKHSEL</sequence>
<evidence type="ECO:0000256" key="4">
    <source>
        <dbReference type="SAM" id="SignalP"/>
    </source>
</evidence>
<accession>A0ABD0WUC9</accession>
<evidence type="ECO:0000256" key="2">
    <source>
        <dbReference type="ARBA" id="ARBA00022801"/>
    </source>
</evidence>
<evidence type="ECO:0000256" key="1">
    <source>
        <dbReference type="ARBA" id="ARBA00005964"/>
    </source>
</evidence>
<evidence type="ECO:0000313" key="6">
    <source>
        <dbReference type="EMBL" id="KAL0968451.1"/>
    </source>
</evidence>
<comment type="similarity">
    <text evidence="1">Belongs to the type-B carboxylesterase/lipase family.</text>
</comment>
<feature type="signal peptide" evidence="4">
    <location>
        <begin position="1"/>
        <end position="22"/>
    </location>
</feature>
<dbReference type="Proteomes" id="UP001557470">
    <property type="component" value="Unassembled WGS sequence"/>
</dbReference>
<dbReference type="SUPFAM" id="SSF53474">
    <property type="entry name" value="alpha/beta-Hydrolases"/>
    <property type="match status" value="2"/>
</dbReference>
<dbReference type="EMBL" id="JAGEUA010000008">
    <property type="protein sequence ID" value="KAL0968451.1"/>
    <property type="molecule type" value="Genomic_DNA"/>
</dbReference>
<dbReference type="PANTHER" id="PTHR11559">
    <property type="entry name" value="CARBOXYLESTERASE"/>
    <property type="match status" value="1"/>
</dbReference>
<dbReference type="InterPro" id="IPR002018">
    <property type="entry name" value="CarbesteraseB"/>
</dbReference>